<feature type="domain" description="Pyridoxamine kinase/Phosphomethylpyrimidine kinase" evidence="7">
    <location>
        <begin position="76"/>
        <end position="273"/>
    </location>
</feature>
<dbReference type="OMA" id="WEGLKQS"/>
<protein>
    <recommendedName>
        <fullName evidence="2">pyridoxal kinase</fullName>
        <ecNumber evidence="2">2.7.1.35</ecNumber>
    </recommendedName>
</protein>
<keyword evidence="6" id="KW-0067">ATP-binding</keyword>
<comment type="similarity">
    <text evidence="1">Belongs to the pyridoxine kinase family.</text>
</comment>
<dbReference type="Proteomes" id="UP000007799">
    <property type="component" value="Unassembled WGS sequence"/>
</dbReference>
<dbReference type="eggNOG" id="KOG2599">
    <property type="taxonomic scope" value="Eukaryota"/>
</dbReference>
<dbReference type="GO" id="GO:0008478">
    <property type="term" value="F:pyridoxal kinase activity"/>
    <property type="evidence" value="ECO:0007669"/>
    <property type="project" value="UniProtKB-EC"/>
</dbReference>
<reference evidence="8" key="1">
    <citation type="submission" date="2009-08" db="EMBL/GenBank/DDBJ databases">
        <title>Annotation of Salpingoeca rosetta.</title>
        <authorList>
            <consortium name="The Broad Institute Genome Sequencing Platform"/>
            <person name="Russ C."/>
            <person name="Cuomo C."/>
            <person name="Burger G."/>
            <person name="Gray M.W."/>
            <person name="Holland P.W.H."/>
            <person name="King N."/>
            <person name="Lang F.B.F."/>
            <person name="Roger A.J."/>
            <person name="Ruiz-Trillo I."/>
            <person name="Young S.K."/>
            <person name="Zeng Q."/>
            <person name="Gargeya S."/>
            <person name="Alvarado L."/>
            <person name="Berlin A."/>
            <person name="Chapman S.B."/>
            <person name="Chen Z."/>
            <person name="Freedman E."/>
            <person name="Gellesch M."/>
            <person name="Goldberg J."/>
            <person name="Griggs A."/>
            <person name="Gujja S."/>
            <person name="Heilman E."/>
            <person name="Heiman D."/>
            <person name="Howarth C."/>
            <person name="Mehta T."/>
            <person name="Neiman D."/>
            <person name="Pearson M."/>
            <person name="Roberts A."/>
            <person name="Saif S."/>
            <person name="Shea T."/>
            <person name="Shenoy N."/>
            <person name="Sisk P."/>
            <person name="Stolte C."/>
            <person name="Sykes S."/>
            <person name="White J."/>
            <person name="Yandava C."/>
            <person name="Haas B."/>
            <person name="Nusbaum C."/>
            <person name="Birren B."/>
        </authorList>
    </citation>
    <scope>NUCLEOTIDE SEQUENCE [LARGE SCALE GENOMIC DNA]</scope>
    <source>
        <strain evidence="8">ATCC 50818</strain>
    </source>
</reference>
<dbReference type="CDD" id="cd01173">
    <property type="entry name" value="pyridoxal_pyridoxamine_kinase"/>
    <property type="match status" value="1"/>
</dbReference>
<evidence type="ECO:0000256" key="1">
    <source>
        <dbReference type="ARBA" id="ARBA00008805"/>
    </source>
</evidence>
<evidence type="ECO:0000313" key="8">
    <source>
        <dbReference type="EMBL" id="EGD72200.1"/>
    </source>
</evidence>
<dbReference type="FunCoup" id="F2TVV4">
    <property type="interactions" value="864"/>
</dbReference>
<dbReference type="AlphaFoldDB" id="F2TVV4"/>
<dbReference type="KEGG" id="sre:PTSG_00222"/>
<gene>
    <name evidence="8" type="ORF">PTSG_00222</name>
</gene>
<proteinExistence type="inferred from homology"/>
<evidence type="ECO:0000259" key="7">
    <source>
        <dbReference type="Pfam" id="PF08543"/>
    </source>
</evidence>
<dbReference type="EC" id="2.7.1.35" evidence="2"/>
<evidence type="ECO:0000256" key="6">
    <source>
        <dbReference type="ARBA" id="ARBA00022840"/>
    </source>
</evidence>
<keyword evidence="3" id="KW-0808">Transferase</keyword>
<dbReference type="InterPro" id="IPR013749">
    <property type="entry name" value="PM/HMP-P_kinase-1"/>
</dbReference>
<dbReference type="OrthoDB" id="2104723at2759"/>
<evidence type="ECO:0000256" key="2">
    <source>
        <dbReference type="ARBA" id="ARBA00012104"/>
    </source>
</evidence>
<evidence type="ECO:0000256" key="3">
    <source>
        <dbReference type="ARBA" id="ARBA00022679"/>
    </source>
</evidence>
<evidence type="ECO:0000256" key="4">
    <source>
        <dbReference type="ARBA" id="ARBA00022741"/>
    </source>
</evidence>
<dbReference type="STRING" id="946362.F2TVV4"/>
<dbReference type="Pfam" id="PF08543">
    <property type="entry name" value="Phos_pyr_kin"/>
    <property type="match status" value="1"/>
</dbReference>
<dbReference type="EMBL" id="GL832955">
    <property type="protein sequence ID" value="EGD72200.1"/>
    <property type="molecule type" value="Genomic_DNA"/>
</dbReference>
<evidence type="ECO:0000313" key="9">
    <source>
        <dbReference type="Proteomes" id="UP000007799"/>
    </source>
</evidence>
<organism evidence="9">
    <name type="scientific">Salpingoeca rosetta (strain ATCC 50818 / BSB-021)</name>
    <dbReference type="NCBI Taxonomy" id="946362"/>
    <lineage>
        <taxon>Eukaryota</taxon>
        <taxon>Choanoflagellata</taxon>
        <taxon>Craspedida</taxon>
        <taxon>Salpingoecidae</taxon>
        <taxon>Salpingoeca</taxon>
    </lineage>
</organism>
<dbReference type="PANTHER" id="PTHR10534:SF2">
    <property type="entry name" value="PYRIDOXAL KINASE"/>
    <property type="match status" value="1"/>
</dbReference>
<dbReference type="SUPFAM" id="SSF53613">
    <property type="entry name" value="Ribokinase-like"/>
    <property type="match status" value="1"/>
</dbReference>
<dbReference type="GO" id="GO:0005829">
    <property type="term" value="C:cytosol"/>
    <property type="evidence" value="ECO:0007669"/>
    <property type="project" value="TreeGrafter"/>
</dbReference>
<dbReference type="GO" id="GO:0009443">
    <property type="term" value="P:pyridoxal 5'-phosphate salvage"/>
    <property type="evidence" value="ECO:0007669"/>
    <property type="project" value="InterPro"/>
</dbReference>
<dbReference type="GeneID" id="16067469"/>
<name>F2TVV4_SALR5</name>
<dbReference type="PANTHER" id="PTHR10534">
    <property type="entry name" value="PYRIDOXAL KINASE"/>
    <property type="match status" value="1"/>
</dbReference>
<evidence type="ECO:0000256" key="5">
    <source>
        <dbReference type="ARBA" id="ARBA00022777"/>
    </source>
</evidence>
<dbReference type="Gene3D" id="3.40.1190.20">
    <property type="match status" value="1"/>
</dbReference>
<keyword evidence="4" id="KW-0547">Nucleotide-binding</keyword>
<dbReference type="InterPro" id="IPR029056">
    <property type="entry name" value="Ribokinase-like"/>
</dbReference>
<sequence>MARVLSIQSHVVHGYVGNKAATFPLQVLGFDVDAINSVQFSNHTGYSQVKGTKQTAEELWDLFSGLEHNDLLSYTHILTGYVGSAEFLSTVVCIVRKLKEVNPDIVYVCDPVLGDHGQLYVPADLVPVFRTELIPLADIVTPNQFELEMILECDIKSEAMAFEALQRCLALGIKHAVLTSFHGDTRERITLLGCAHPQRSKEQAEAAQGSTADGDGGDGDVTSELTRYRLTVPRFDFYFTGTGDLLSALILARTWEAPADPMTAVAKAAASLQGVCQRTYEYCRHVEAPTARHKELRLIQSKDHIESPDLNLLRECEKL</sequence>
<dbReference type="InParanoid" id="F2TVV4"/>
<dbReference type="NCBIfam" id="TIGR00687">
    <property type="entry name" value="pyridox_kin"/>
    <property type="match status" value="1"/>
</dbReference>
<dbReference type="InterPro" id="IPR004625">
    <property type="entry name" value="PyrdxlKinase"/>
</dbReference>
<keyword evidence="9" id="KW-1185">Reference proteome</keyword>
<dbReference type="RefSeq" id="XP_004998771.1">
    <property type="nucleotide sequence ID" value="XM_004998714.1"/>
</dbReference>
<dbReference type="GO" id="GO:0005524">
    <property type="term" value="F:ATP binding"/>
    <property type="evidence" value="ECO:0007669"/>
    <property type="project" value="UniProtKB-KW"/>
</dbReference>
<accession>F2TVV4</accession>
<keyword evidence="5 8" id="KW-0418">Kinase</keyword>